<organism evidence="1 2">
    <name type="scientific">Arachis hypogaea</name>
    <name type="common">Peanut</name>
    <dbReference type="NCBI Taxonomy" id="3818"/>
    <lineage>
        <taxon>Eukaryota</taxon>
        <taxon>Viridiplantae</taxon>
        <taxon>Streptophyta</taxon>
        <taxon>Embryophyta</taxon>
        <taxon>Tracheophyta</taxon>
        <taxon>Spermatophyta</taxon>
        <taxon>Magnoliopsida</taxon>
        <taxon>eudicotyledons</taxon>
        <taxon>Gunneridae</taxon>
        <taxon>Pentapetalae</taxon>
        <taxon>rosids</taxon>
        <taxon>fabids</taxon>
        <taxon>Fabales</taxon>
        <taxon>Fabaceae</taxon>
        <taxon>Papilionoideae</taxon>
        <taxon>50 kb inversion clade</taxon>
        <taxon>dalbergioids sensu lato</taxon>
        <taxon>Dalbergieae</taxon>
        <taxon>Pterocarpus clade</taxon>
        <taxon>Arachis</taxon>
    </lineage>
</organism>
<proteinExistence type="predicted"/>
<dbReference type="EMBL" id="CP031001">
    <property type="protein sequence ID" value="QHN79627.1"/>
    <property type="molecule type" value="Genomic_DNA"/>
</dbReference>
<dbReference type="AlphaFoldDB" id="A0A6B9VEU7"/>
<protein>
    <submittedName>
        <fullName evidence="1">Uncharacterized protein</fullName>
    </submittedName>
</protein>
<accession>A0A6B9VEU7</accession>
<name>A0A6B9VEU7_ARAHY</name>
<reference evidence="1 2" key="1">
    <citation type="submission" date="2020-01" db="EMBL/GenBank/DDBJ databases">
        <title>Genome sequence of Arachis hypogaea, cultivar Shitouqi.</title>
        <authorList>
            <person name="Zhuang W."/>
            <person name="Chen H."/>
            <person name="Varshney R."/>
            <person name="Wang D."/>
            <person name="Ming R."/>
        </authorList>
    </citation>
    <scope>NUCLEOTIDE SEQUENCE [LARGE SCALE GENOMIC DNA]</scope>
    <source>
        <tissue evidence="1">Young leaf</tissue>
    </source>
</reference>
<sequence>MLGGSVGRRLRRCWVGARWEEGFGFGAAGKKAAGSVLAGKKSSAALPSDGRKGFLLETPVQRARV</sequence>
<dbReference type="Proteomes" id="UP000464620">
    <property type="component" value="Chromosome B09"/>
</dbReference>
<evidence type="ECO:0000313" key="2">
    <source>
        <dbReference type="Proteomes" id="UP000464620"/>
    </source>
</evidence>
<evidence type="ECO:0000313" key="1">
    <source>
        <dbReference type="EMBL" id="QHN79627.1"/>
    </source>
</evidence>
<gene>
    <name evidence="1" type="ORF">DS421_19g671570</name>
</gene>